<comment type="caution">
    <text evidence="5">The sequence shown here is derived from an EMBL/GenBank/DDBJ whole genome shotgun (WGS) entry which is preliminary data.</text>
</comment>
<dbReference type="Pfam" id="PF00004">
    <property type="entry name" value="AAA"/>
    <property type="match status" value="1"/>
</dbReference>
<proteinExistence type="predicted"/>
<dbReference type="Gene3D" id="3.40.50.300">
    <property type="entry name" value="P-loop containing nucleotide triphosphate hydrolases"/>
    <property type="match status" value="1"/>
</dbReference>
<name>A0A9P7RVR2_9AGAR</name>
<dbReference type="Gene3D" id="1.20.58.80">
    <property type="entry name" value="Phosphotransferase system, lactose/cellobiose-type IIA subunit"/>
    <property type="match status" value="1"/>
</dbReference>
<evidence type="ECO:0000259" key="4">
    <source>
        <dbReference type="SMART" id="SM00382"/>
    </source>
</evidence>
<dbReference type="PANTHER" id="PTHR23074">
    <property type="entry name" value="AAA DOMAIN-CONTAINING"/>
    <property type="match status" value="1"/>
</dbReference>
<keyword evidence="1" id="KW-0547">Nucleotide-binding</keyword>
<dbReference type="SUPFAM" id="SSF52540">
    <property type="entry name" value="P-loop containing nucleoside triphosphate hydrolases"/>
    <property type="match status" value="1"/>
</dbReference>
<feature type="region of interest" description="Disordered" evidence="3">
    <location>
        <begin position="188"/>
        <end position="235"/>
    </location>
</feature>
<dbReference type="InterPro" id="IPR036181">
    <property type="entry name" value="MIT_dom_sf"/>
</dbReference>
<evidence type="ECO:0000256" key="3">
    <source>
        <dbReference type="SAM" id="MobiDB-lite"/>
    </source>
</evidence>
<dbReference type="GeneID" id="66078764"/>
<evidence type="ECO:0000313" key="5">
    <source>
        <dbReference type="EMBL" id="KAG7090582.1"/>
    </source>
</evidence>
<accession>A0A9P7RVR2</accession>
<dbReference type="PANTHER" id="PTHR23074:SF72">
    <property type="entry name" value="VACUOLAR PROTEIN SORTING-ASSOCIATED PROTEIN 4B"/>
    <property type="match status" value="1"/>
</dbReference>
<dbReference type="OrthoDB" id="3046016at2759"/>
<dbReference type="RefSeq" id="XP_043007052.1">
    <property type="nucleotide sequence ID" value="XM_043154597.1"/>
</dbReference>
<dbReference type="EMBL" id="CM032186">
    <property type="protein sequence ID" value="KAG7090582.1"/>
    <property type="molecule type" value="Genomic_DNA"/>
</dbReference>
<feature type="compositionally biased region" description="Basic and acidic residues" evidence="3">
    <location>
        <begin position="193"/>
        <end position="205"/>
    </location>
</feature>
<evidence type="ECO:0000256" key="1">
    <source>
        <dbReference type="ARBA" id="ARBA00022741"/>
    </source>
</evidence>
<dbReference type="InterPro" id="IPR027417">
    <property type="entry name" value="P-loop_NTPase"/>
</dbReference>
<sequence length="538" mass="60571">MPYTPGTVPLVIPRTSRLDDLVKSLPCGLLQSQVSHSKQITAAGTTVRSLWHDLYKSFLAPHRSPAQAPHPRPLSQPQLSCLFWSMILLEYPDSIGSHLNVAIEHVQKAIEHDMNQRYSKACVGYLESLPHFMLASKQETNVGMRALIVQKMKEYLDRIDVLKRKGSNTDTAASRGLAVGLERRISVPPGFPKEPDRHEYDHDHGGTSLARRTAPIPKPTSIIHPPSAPKEKETQWSDIVGLESAKTVLKEGIVLPLKFPHLFMDKTTKKRIPIPNVILLYGPSGSGKRMLVEALVKDVTRVCDGNPRFATFRCRDLIVDERAVASLKDILQHAKLGPSPTLILIDGPEALYPYGPDRGIDISPSDKERLRSIGTELLYHIDQSYNFNVFLIFSSRVPWEVHPVLRKRFRKRIYVPLPGKAERKEMLKRFTRSEGTRNSKLSEDDYIKLGDMTNGYSGRDIMTITLDARIQPLRREIVTFSQGIGGYGYDGLKNESGEPPAICMVDYMISLVGMRPFGVVDRRYVEWSNQCDMAEESV</sequence>
<dbReference type="GO" id="GO:0016197">
    <property type="term" value="P:endosomal transport"/>
    <property type="evidence" value="ECO:0007669"/>
    <property type="project" value="TreeGrafter"/>
</dbReference>
<dbReference type="SUPFAM" id="SSF116846">
    <property type="entry name" value="MIT domain"/>
    <property type="match status" value="1"/>
</dbReference>
<dbReference type="Proteomes" id="UP001049176">
    <property type="component" value="Chromosome 6"/>
</dbReference>
<dbReference type="AlphaFoldDB" id="A0A9P7RVR2"/>
<dbReference type="GO" id="GO:0016887">
    <property type="term" value="F:ATP hydrolysis activity"/>
    <property type="evidence" value="ECO:0007669"/>
    <property type="project" value="InterPro"/>
</dbReference>
<dbReference type="GO" id="GO:0007033">
    <property type="term" value="P:vacuole organization"/>
    <property type="evidence" value="ECO:0007669"/>
    <property type="project" value="TreeGrafter"/>
</dbReference>
<dbReference type="InterPro" id="IPR003593">
    <property type="entry name" value="AAA+_ATPase"/>
</dbReference>
<dbReference type="Pfam" id="PF04212">
    <property type="entry name" value="MIT"/>
    <property type="match status" value="1"/>
</dbReference>
<organism evidence="5 6">
    <name type="scientific">Marasmius oreades</name>
    <name type="common">fairy-ring Marasmius</name>
    <dbReference type="NCBI Taxonomy" id="181124"/>
    <lineage>
        <taxon>Eukaryota</taxon>
        <taxon>Fungi</taxon>
        <taxon>Dikarya</taxon>
        <taxon>Basidiomycota</taxon>
        <taxon>Agaricomycotina</taxon>
        <taxon>Agaricomycetes</taxon>
        <taxon>Agaricomycetidae</taxon>
        <taxon>Agaricales</taxon>
        <taxon>Marasmiineae</taxon>
        <taxon>Marasmiaceae</taxon>
        <taxon>Marasmius</taxon>
    </lineage>
</organism>
<feature type="domain" description="AAA+ ATPase" evidence="4">
    <location>
        <begin position="274"/>
        <end position="419"/>
    </location>
</feature>
<keyword evidence="2" id="KW-0067">ATP-binding</keyword>
<dbReference type="Gene3D" id="1.10.8.60">
    <property type="match status" value="1"/>
</dbReference>
<evidence type="ECO:0000256" key="2">
    <source>
        <dbReference type="ARBA" id="ARBA00022840"/>
    </source>
</evidence>
<dbReference type="InterPro" id="IPR003959">
    <property type="entry name" value="ATPase_AAA_core"/>
</dbReference>
<reference evidence="5" key="1">
    <citation type="journal article" date="2021" name="Genome Biol. Evol.">
        <title>The assembled and annotated genome of the fairy-ring fungus Marasmius oreades.</title>
        <authorList>
            <person name="Hiltunen M."/>
            <person name="Ament-Velasquez S.L."/>
            <person name="Johannesson H."/>
        </authorList>
    </citation>
    <scope>NUCLEOTIDE SEQUENCE</scope>
    <source>
        <strain evidence="5">03SP1</strain>
    </source>
</reference>
<keyword evidence="6" id="KW-1185">Reference proteome</keyword>
<protein>
    <recommendedName>
        <fullName evidence="4">AAA+ ATPase domain-containing protein</fullName>
    </recommendedName>
</protein>
<evidence type="ECO:0000313" key="6">
    <source>
        <dbReference type="Proteomes" id="UP001049176"/>
    </source>
</evidence>
<dbReference type="SMART" id="SM00382">
    <property type="entry name" value="AAA"/>
    <property type="match status" value="1"/>
</dbReference>
<gene>
    <name evidence="5" type="ORF">E1B28_009688</name>
</gene>
<dbReference type="KEGG" id="more:E1B28_009688"/>
<dbReference type="GO" id="GO:0005524">
    <property type="term" value="F:ATP binding"/>
    <property type="evidence" value="ECO:0007669"/>
    <property type="project" value="UniProtKB-KW"/>
</dbReference>
<dbReference type="InterPro" id="IPR050304">
    <property type="entry name" value="MT-severing_AAA_ATPase"/>
</dbReference>
<dbReference type="InterPro" id="IPR007330">
    <property type="entry name" value="MIT_dom"/>
</dbReference>